<dbReference type="Proteomes" id="UP000176377">
    <property type="component" value="Unassembled WGS sequence"/>
</dbReference>
<sequence>MTATKPKDKLANATSSSLDEFMTRLAAITPKDYIRPEKDDFGGMKVGTLGEEQKKLWTLMELIREEAKPLISEHTSLNDFLEQEMGGKAISLAQTVIRSANRPDICKACERQEQIEPRIRALHDLNKIANRFFWHDVRTMCGGWAKNQRYFIDDRWDVYVAKLGDNAEGVESLLNSLLSRGGL</sequence>
<evidence type="ECO:0000313" key="1">
    <source>
        <dbReference type="EMBL" id="OGG60669.1"/>
    </source>
</evidence>
<name>A0A1F6DGS9_9BACT</name>
<gene>
    <name evidence="1" type="ORF">A2765_03795</name>
</gene>
<dbReference type="EMBL" id="MFLA01000004">
    <property type="protein sequence ID" value="OGG60669.1"/>
    <property type="molecule type" value="Genomic_DNA"/>
</dbReference>
<accession>A0A1F6DGS9</accession>
<dbReference type="AlphaFoldDB" id="A0A1F6DGS9"/>
<reference evidence="1 2" key="1">
    <citation type="journal article" date="2016" name="Nat. Commun.">
        <title>Thousands of microbial genomes shed light on interconnected biogeochemical processes in an aquifer system.</title>
        <authorList>
            <person name="Anantharaman K."/>
            <person name="Brown C.T."/>
            <person name="Hug L.A."/>
            <person name="Sharon I."/>
            <person name="Castelle C.J."/>
            <person name="Probst A.J."/>
            <person name="Thomas B.C."/>
            <person name="Singh A."/>
            <person name="Wilkins M.J."/>
            <person name="Karaoz U."/>
            <person name="Brodie E.L."/>
            <person name="Williams K.H."/>
            <person name="Hubbard S.S."/>
            <person name="Banfield J.F."/>
        </authorList>
    </citation>
    <scope>NUCLEOTIDE SEQUENCE [LARGE SCALE GENOMIC DNA]</scope>
</reference>
<organism evidence="1 2">
    <name type="scientific">Candidatus Kaiserbacteria bacterium RIFCSPHIGHO2_01_FULL_56_24</name>
    <dbReference type="NCBI Taxonomy" id="1798487"/>
    <lineage>
        <taxon>Bacteria</taxon>
        <taxon>Candidatus Kaiseribacteriota</taxon>
    </lineage>
</organism>
<proteinExistence type="predicted"/>
<evidence type="ECO:0000313" key="2">
    <source>
        <dbReference type="Proteomes" id="UP000176377"/>
    </source>
</evidence>
<protein>
    <submittedName>
        <fullName evidence="1">Uncharacterized protein</fullName>
    </submittedName>
</protein>
<comment type="caution">
    <text evidence="1">The sequence shown here is derived from an EMBL/GenBank/DDBJ whole genome shotgun (WGS) entry which is preliminary data.</text>
</comment>